<dbReference type="PANTHER" id="PTHR13293:SF6">
    <property type="entry name" value="AKIRIN-RELATED"/>
    <property type="match status" value="1"/>
</dbReference>
<dbReference type="PANTHER" id="PTHR13293">
    <property type="entry name" value="AKIRIN-RELATED"/>
    <property type="match status" value="1"/>
</dbReference>
<comment type="subcellular location">
    <subcellularLocation>
        <location evidence="1">Nucleus</location>
    </subcellularLocation>
</comment>
<dbReference type="GO" id="GO:0045944">
    <property type="term" value="P:positive regulation of transcription by RNA polymerase II"/>
    <property type="evidence" value="ECO:0000318"/>
    <property type="project" value="GO_Central"/>
</dbReference>
<comment type="similarity">
    <text evidence="2">Belongs to the akirin family.</text>
</comment>
<dbReference type="EMBL" id="KB096457">
    <property type="protein sequence ID" value="ESO04649.1"/>
    <property type="molecule type" value="Genomic_DNA"/>
</dbReference>
<dbReference type="AlphaFoldDB" id="T1FT72"/>
<reference evidence="5" key="3">
    <citation type="submission" date="2015-06" db="UniProtKB">
        <authorList>
            <consortium name="EnsemblMetazoa"/>
        </authorList>
    </citation>
    <scope>IDENTIFICATION</scope>
</reference>
<evidence type="ECO:0000313" key="6">
    <source>
        <dbReference type="Proteomes" id="UP000015101"/>
    </source>
</evidence>
<gene>
    <name evidence="5" type="primary">20212019</name>
    <name evidence="4" type="ORF">HELRODRAFT_191669</name>
</gene>
<dbReference type="CTD" id="20212019"/>
<evidence type="ECO:0008006" key="7">
    <source>
        <dbReference type="Google" id="ProtNLM"/>
    </source>
</evidence>
<proteinExistence type="inferred from homology"/>
<organism evidence="5 6">
    <name type="scientific">Helobdella robusta</name>
    <name type="common">Californian leech</name>
    <dbReference type="NCBI Taxonomy" id="6412"/>
    <lineage>
        <taxon>Eukaryota</taxon>
        <taxon>Metazoa</taxon>
        <taxon>Spiralia</taxon>
        <taxon>Lophotrochozoa</taxon>
        <taxon>Annelida</taxon>
        <taxon>Clitellata</taxon>
        <taxon>Hirudinea</taxon>
        <taxon>Rhynchobdellida</taxon>
        <taxon>Glossiphoniidae</taxon>
        <taxon>Helobdella</taxon>
    </lineage>
</organism>
<dbReference type="RefSeq" id="XP_009017228.1">
    <property type="nucleotide sequence ID" value="XM_009018980.1"/>
</dbReference>
<dbReference type="STRING" id="6412.T1FT72"/>
<accession>T1FT72</accession>
<dbReference type="InParanoid" id="T1FT72"/>
<dbReference type="EnsemblMetazoa" id="HelroT191669">
    <property type="protein sequence ID" value="HelroP191669"/>
    <property type="gene ID" value="HelroG191669"/>
</dbReference>
<dbReference type="GeneID" id="20212019"/>
<dbReference type="InterPro" id="IPR024132">
    <property type="entry name" value="Akirin"/>
</dbReference>
<reference evidence="6" key="1">
    <citation type="submission" date="2012-12" db="EMBL/GenBank/DDBJ databases">
        <authorList>
            <person name="Hellsten U."/>
            <person name="Grimwood J."/>
            <person name="Chapman J.A."/>
            <person name="Shapiro H."/>
            <person name="Aerts A."/>
            <person name="Otillar R.P."/>
            <person name="Terry A.Y."/>
            <person name="Boore J.L."/>
            <person name="Simakov O."/>
            <person name="Marletaz F."/>
            <person name="Cho S.-J."/>
            <person name="Edsinger-Gonzales E."/>
            <person name="Havlak P."/>
            <person name="Kuo D.-H."/>
            <person name="Larsson T."/>
            <person name="Lv J."/>
            <person name="Arendt D."/>
            <person name="Savage R."/>
            <person name="Osoegawa K."/>
            <person name="de Jong P."/>
            <person name="Lindberg D.R."/>
            <person name="Seaver E.C."/>
            <person name="Weisblat D.A."/>
            <person name="Putnam N.H."/>
            <person name="Grigoriev I.V."/>
            <person name="Rokhsar D.S."/>
        </authorList>
    </citation>
    <scope>NUCLEOTIDE SEQUENCE</scope>
</reference>
<dbReference type="GO" id="GO:0045089">
    <property type="term" value="P:positive regulation of innate immune response"/>
    <property type="evidence" value="ECO:0000318"/>
    <property type="project" value="GO_Central"/>
</dbReference>
<dbReference type="KEGG" id="hro:HELRODRAFT_191669"/>
<protein>
    <recommendedName>
        <fullName evidence="7">Akirin</fullName>
    </recommendedName>
</protein>
<evidence type="ECO:0000256" key="3">
    <source>
        <dbReference type="ARBA" id="ARBA00023242"/>
    </source>
</evidence>
<name>T1FT72_HELRO</name>
<keyword evidence="3" id="KW-0539">Nucleus</keyword>
<evidence type="ECO:0000256" key="1">
    <source>
        <dbReference type="ARBA" id="ARBA00004123"/>
    </source>
</evidence>
<sequence>MACGATLKRHHEFDALLGSPGGCSPKRTCLNYDIFNSDDSNSQLYNQQSNSQAFIDAAHKLNNERLSAKLHQNSLHLSPSHFSPSSPLSSLKRSSAFNTRTSKINTNGEIDDIDNDDDVEGNAIKKILIDATAATAFSKSPSTFQSTSSLTSPSFIYPSLSSPQTPLSTKCKTEIRQAERLMMSEIAPVNLLNLYRTAQKSVMGNQKNVDELKNKTVSLKTVDFIRNAILEEHETKVKELFDKILADKLSEQYESLVKFNNDQISRKFRMAGCISGYNRNNFLPPPSFGNAYSFNVDSNNSCYNSVDEISEEYFHCSYRCIFGIIQLVVEFLNFKIEKLNYKLNSDLYK</sequence>
<evidence type="ECO:0000313" key="5">
    <source>
        <dbReference type="EnsemblMetazoa" id="HelroP191669"/>
    </source>
</evidence>
<dbReference type="OrthoDB" id="10039914at2759"/>
<dbReference type="HOGENOM" id="CLU_795193_0_0_1"/>
<dbReference type="GO" id="GO:0003712">
    <property type="term" value="F:transcription coregulator activity"/>
    <property type="evidence" value="ECO:0000318"/>
    <property type="project" value="GO_Central"/>
</dbReference>
<dbReference type="GO" id="GO:0000785">
    <property type="term" value="C:chromatin"/>
    <property type="evidence" value="ECO:0000318"/>
    <property type="project" value="GO_Central"/>
</dbReference>
<evidence type="ECO:0000313" key="4">
    <source>
        <dbReference type="EMBL" id="ESO04649.1"/>
    </source>
</evidence>
<dbReference type="GO" id="GO:0005634">
    <property type="term" value="C:nucleus"/>
    <property type="evidence" value="ECO:0000318"/>
    <property type="project" value="GO_Central"/>
</dbReference>
<dbReference type="EMBL" id="AMQM01004155">
    <property type="status" value="NOT_ANNOTATED_CDS"/>
    <property type="molecule type" value="Genomic_DNA"/>
</dbReference>
<reference evidence="4 6" key="2">
    <citation type="journal article" date="2013" name="Nature">
        <title>Insights into bilaterian evolution from three spiralian genomes.</title>
        <authorList>
            <person name="Simakov O."/>
            <person name="Marletaz F."/>
            <person name="Cho S.J."/>
            <person name="Edsinger-Gonzales E."/>
            <person name="Havlak P."/>
            <person name="Hellsten U."/>
            <person name="Kuo D.H."/>
            <person name="Larsson T."/>
            <person name="Lv J."/>
            <person name="Arendt D."/>
            <person name="Savage R."/>
            <person name="Osoegawa K."/>
            <person name="de Jong P."/>
            <person name="Grimwood J."/>
            <person name="Chapman J.A."/>
            <person name="Shapiro H."/>
            <person name="Aerts A."/>
            <person name="Otillar R.P."/>
            <person name="Terry A.Y."/>
            <person name="Boore J.L."/>
            <person name="Grigoriev I.V."/>
            <person name="Lindberg D.R."/>
            <person name="Seaver E.C."/>
            <person name="Weisblat D.A."/>
            <person name="Putnam N.H."/>
            <person name="Rokhsar D.S."/>
        </authorList>
    </citation>
    <scope>NUCLEOTIDE SEQUENCE</scope>
</reference>
<keyword evidence="6" id="KW-1185">Reference proteome</keyword>
<dbReference type="Proteomes" id="UP000015101">
    <property type="component" value="Unassembled WGS sequence"/>
</dbReference>
<evidence type="ECO:0000256" key="2">
    <source>
        <dbReference type="ARBA" id="ARBA00005625"/>
    </source>
</evidence>